<dbReference type="AlphaFoldDB" id="A0A6A6ZTP3"/>
<keyword evidence="2" id="KW-0732">Signal</keyword>
<protein>
    <submittedName>
        <fullName evidence="3">Uncharacterized protein</fullName>
    </submittedName>
</protein>
<evidence type="ECO:0000256" key="1">
    <source>
        <dbReference type="SAM" id="MobiDB-lite"/>
    </source>
</evidence>
<organism evidence="3 4">
    <name type="scientific">Ophiobolus disseminans</name>
    <dbReference type="NCBI Taxonomy" id="1469910"/>
    <lineage>
        <taxon>Eukaryota</taxon>
        <taxon>Fungi</taxon>
        <taxon>Dikarya</taxon>
        <taxon>Ascomycota</taxon>
        <taxon>Pezizomycotina</taxon>
        <taxon>Dothideomycetes</taxon>
        <taxon>Pleosporomycetidae</taxon>
        <taxon>Pleosporales</taxon>
        <taxon>Pleosporineae</taxon>
        <taxon>Phaeosphaeriaceae</taxon>
        <taxon>Ophiobolus</taxon>
    </lineage>
</organism>
<dbReference type="Proteomes" id="UP000799424">
    <property type="component" value="Unassembled WGS sequence"/>
</dbReference>
<feature type="signal peptide" evidence="2">
    <location>
        <begin position="1"/>
        <end position="21"/>
    </location>
</feature>
<feature type="region of interest" description="Disordered" evidence="1">
    <location>
        <begin position="40"/>
        <end position="62"/>
    </location>
</feature>
<proteinExistence type="predicted"/>
<evidence type="ECO:0000256" key="2">
    <source>
        <dbReference type="SAM" id="SignalP"/>
    </source>
</evidence>
<dbReference type="OrthoDB" id="3799992at2759"/>
<evidence type="ECO:0000313" key="4">
    <source>
        <dbReference type="Proteomes" id="UP000799424"/>
    </source>
</evidence>
<evidence type="ECO:0000313" key="3">
    <source>
        <dbReference type="EMBL" id="KAF2824213.1"/>
    </source>
</evidence>
<feature type="chain" id="PRO_5025369733" evidence="2">
    <location>
        <begin position="22"/>
        <end position="154"/>
    </location>
</feature>
<gene>
    <name evidence="3" type="ORF">CC86DRAFT_408320</name>
</gene>
<sequence length="154" mass="16016">MTRIIFSFIIVLVALSSSALSLPFSSYSPRIQVLRHKPRQVGDGVSGNQTGISGTNGGTGVGDGNGVGFAGTGNDIDTGDDFDIGDGSTTMGDGNRIEIGDRIMNINLPPILMDKIPTATMQGTKGSASVRNTSGEIQVDVTIRVRFLEGRVSG</sequence>
<reference evidence="3" key="1">
    <citation type="journal article" date="2020" name="Stud. Mycol.">
        <title>101 Dothideomycetes genomes: a test case for predicting lifestyles and emergence of pathogens.</title>
        <authorList>
            <person name="Haridas S."/>
            <person name="Albert R."/>
            <person name="Binder M."/>
            <person name="Bloem J."/>
            <person name="Labutti K."/>
            <person name="Salamov A."/>
            <person name="Andreopoulos B."/>
            <person name="Baker S."/>
            <person name="Barry K."/>
            <person name="Bills G."/>
            <person name="Bluhm B."/>
            <person name="Cannon C."/>
            <person name="Castanera R."/>
            <person name="Culley D."/>
            <person name="Daum C."/>
            <person name="Ezra D."/>
            <person name="Gonzalez J."/>
            <person name="Henrissat B."/>
            <person name="Kuo A."/>
            <person name="Liang C."/>
            <person name="Lipzen A."/>
            <person name="Lutzoni F."/>
            <person name="Magnuson J."/>
            <person name="Mondo S."/>
            <person name="Nolan M."/>
            <person name="Ohm R."/>
            <person name="Pangilinan J."/>
            <person name="Park H.-J."/>
            <person name="Ramirez L."/>
            <person name="Alfaro M."/>
            <person name="Sun H."/>
            <person name="Tritt A."/>
            <person name="Yoshinaga Y."/>
            <person name="Zwiers L.-H."/>
            <person name="Turgeon B."/>
            <person name="Goodwin S."/>
            <person name="Spatafora J."/>
            <person name="Crous P."/>
            <person name="Grigoriev I."/>
        </authorList>
    </citation>
    <scope>NUCLEOTIDE SEQUENCE</scope>
    <source>
        <strain evidence="3">CBS 113818</strain>
    </source>
</reference>
<accession>A0A6A6ZTP3</accession>
<dbReference type="EMBL" id="MU006230">
    <property type="protein sequence ID" value="KAF2824213.1"/>
    <property type="molecule type" value="Genomic_DNA"/>
</dbReference>
<keyword evidence="4" id="KW-1185">Reference proteome</keyword>
<name>A0A6A6ZTP3_9PLEO</name>